<dbReference type="AlphaFoldDB" id="A0A1I0VMQ2"/>
<dbReference type="InterPro" id="IPR050315">
    <property type="entry name" value="FAD-oxidoreductase_2"/>
</dbReference>
<reference evidence="6 7" key="1">
    <citation type="submission" date="2016-10" db="EMBL/GenBank/DDBJ databases">
        <authorList>
            <person name="de Groot N.N."/>
        </authorList>
    </citation>
    <scope>NUCLEOTIDE SEQUENCE [LARGE SCALE GENOMIC DNA]</scope>
    <source>
        <strain evidence="6 7">L14</strain>
    </source>
</reference>
<dbReference type="RefSeq" id="WP_074812905.1">
    <property type="nucleotide sequence ID" value="NZ_FOJX01000001.1"/>
</dbReference>
<organism evidence="6 7">
    <name type="scientific">Selenomonas ruminantium</name>
    <dbReference type="NCBI Taxonomy" id="971"/>
    <lineage>
        <taxon>Bacteria</taxon>
        <taxon>Bacillati</taxon>
        <taxon>Bacillota</taxon>
        <taxon>Negativicutes</taxon>
        <taxon>Selenomonadales</taxon>
        <taxon>Selenomonadaceae</taxon>
        <taxon>Selenomonas</taxon>
    </lineage>
</organism>
<keyword evidence="4" id="KW-0560">Oxidoreductase</keyword>
<comment type="cofactor">
    <cofactor evidence="1">
        <name>FAD</name>
        <dbReference type="ChEBI" id="CHEBI:57692"/>
    </cofactor>
</comment>
<dbReference type="SUPFAM" id="SSF56425">
    <property type="entry name" value="Succinate dehydrogenase/fumarate reductase flavoprotein, catalytic domain"/>
    <property type="match status" value="1"/>
</dbReference>
<evidence type="ECO:0000313" key="6">
    <source>
        <dbReference type="EMBL" id="SFA77277.1"/>
    </source>
</evidence>
<dbReference type="Gene3D" id="3.90.700.10">
    <property type="entry name" value="Succinate dehydrogenase/fumarate reductase flavoprotein, catalytic domain"/>
    <property type="match status" value="1"/>
</dbReference>
<dbReference type="GO" id="GO:0033765">
    <property type="term" value="F:steroid dehydrogenase activity, acting on the CH-CH group of donors"/>
    <property type="evidence" value="ECO:0007669"/>
    <property type="project" value="UniProtKB-ARBA"/>
</dbReference>
<sequence length="566" mass="62033">MSKESQNGMSRRHFLKTGVFAAAGVMSAGLLAGCGNGRKHLAEDEKKAAGGAATEPSFLKAPEPIADSQIGKTMEADIIVVGAGMSGLCAACAAAEDGAKVILIEKTQNVNFRSYDYGAVNSKAQQSVGTKIDPEFVTSELMRYGSYRTDQKVVQVFTNQSGPVNDWLLDMAQKAGCTIKHIWTTEELVAPVSTLPTFPTLSFVLEPPAGAAEKMPKGMYGGGPTIAMAYTLLSTAEKLGVDIHYKTPAVQLIRKDNQGRVSGVIGQDENKQYIKFNAKKAVILCAGDYGHDEEMLNYYIPSAKTVNKISYPGTFNTGDGQKMGLWIGADIDEWPHTAMYFDKAFVDNPKENPDALTRQPWLGVNIKGERFGNEDLTFGYLSNQVRQQPGQCKWNIWDSKWPQEAPAFHQTACKEMKFHHNPADVERYIKEGLVKKADTIEELAKLCDLPYETLKATIDRYNELARKGVDEDFHKKPLFMTTIEKAPFFACKMGTSMLVTLGGLRINENMQVLDKEKNVIPGLYAAGNNSGCFYGNDYPTCIPGNSHGRAQTFGYTAGKNAAKEKV</sequence>
<evidence type="ECO:0000313" key="7">
    <source>
        <dbReference type="Proteomes" id="UP000183843"/>
    </source>
</evidence>
<keyword evidence="3" id="KW-0274">FAD</keyword>
<dbReference type="InterPro" id="IPR006311">
    <property type="entry name" value="TAT_signal"/>
</dbReference>
<dbReference type="PROSITE" id="PS51257">
    <property type="entry name" value="PROKAR_LIPOPROTEIN"/>
    <property type="match status" value="1"/>
</dbReference>
<evidence type="ECO:0000256" key="2">
    <source>
        <dbReference type="ARBA" id="ARBA00022630"/>
    </source>
</evidence>
<dbReference type="InterPro" id="IPR003953">
    <property type="entry name" value="FAD-dep_OxRdtase_2_FAD-bd"/>
</dbReference>
<feature type="domain" description="FAD-dependent oxidoreductase 2 FAD-binding" evidence="5">
    <location>
        <begin position="77"/>
        <end position="530"/>
    </location>
</feature>
<name>A0A1I0VMQ2_SELRU</name>
<evidence type="ECO:0000256" key="3">
    <source>
        <dbReference type="ARBA" id="ARBA00022827"/>
    </source>
</evidence>
<accession>A0A1I0VMQ2</accession>
<dbReference type="PANTHER" id="PTHR43400">
    <property type="entry name" value="FUMARATE REDUCTASE"/>
    <property type="match status" value="1"/>
</dbReference>
<evidence type="ECO:0000256" key="4">
    <source>
        <dbReference type="ARBA" id="ARBA00023002"/>
    </source>
</evidence>
<keyword evidence="2" id="KW-0285">Flavoprotein</keyword>
<dbReference type="InterPro" id="IPR027477">
    <property type="entry name" value="Succ_DH/fumarate_Rdtase_cat_sf"/>
</dbReference>
<evidence type="ECO:0000259" key="5">
    <source>
        <dbReference type="Pfam" id="PF00890"/>
    </source>
</evidence>
<proteinExistence type="predicted"/>
<dbReference type="PANTHER" id="PTHR43400:SF10">
    <property type="entry name" value="3-OXOSTEROID 1-DEHYDROGENASE"/>
    <property type="match status" value="1"/>
</dbReference>
<dbReference type="GO" id="GO:0008202">
    <property type="term" value="P:steroid metabolic process"/>
    <property type="evidence" value="ECO:0007669"/>
    <property type="project" value="UniProtKB-ARBA"/>
</dbReference>
<dbReference type="SUPFAM" id="SSF51905">
    <property type="entry name" value="FAD/NAD(P)-binding domain"/>
    <property type="match status" value="1"/>
</dbReference>
<dbReference type="Pfam" id="PF00890">
    <property type="entry name" value="FAD_binding_2"/>
    <property type="match status" value="1"/>
</dbReference>
<gene>
    <name evidence="6" type="ORF">SAMN05216587_101740</name>
</gene>
<dbReference type="Gene3D" id="3.50.50.60">
    <property type="entry name" value="FAD/NAD(P)-binding domain"/>
    <property type="match status" value="1"/>
</dbReference>
<dbReference type="EMBL" id="FOJX01000001">
    <property type="protein sequence ID" value="SFA77277.1"/>
    <property type="molecule type" value="Genomic_DNA"/>
</dbReference>
<dbReference type="InterPro" id="IPR036188">
    <property type="entry name" value="FAD/NAD-bd_sf"/>
</dbReference>
<dbReference type="Proteomes" id="UP000183843">
    <property type="component" value="Unassembled WGS sequence"/>
</dbReference>
<dbReference type="PROSITE" id="PS51318">
    <property type="entry name" value="TAT"/>
    <property type="match status" value="1"/>
</dbReference>
<protein>
    <submittedName>
        <fullName evidence="6">Fumarate reductase flavoprotein subunit</fullName>
    </submittedName>
</protein>
<evidence type="ECO:0000256" key="1">
    <source>
        <dbReference type="ARBA" id="ARBA00001974"/>
    </source>
</evidence>